<dbReference type="PANTHER" id="PTHR43611">
    <property type="entry name" value="ALPHA-D-GLUCOSE 1-PHOSPHATE PHOSPHATASE"/>
    <property type="match status" value="1"/>
</dbReference>
<proteinExistence type="predicted"/>
<name>A0ABS6W915_9BIFI</name>
<sequence>MDGRTPGRVTDVIFDYCDVLLDWNPRLPLEGQYPPGVVDMFFDDADDRGFRHYDRLSDSGWSEERILADYEEGHGPAVAWVFRIYFERQRLALAGMQPGMEALLRDLDAAGVRLWGLTNFTTKYVDAAHELFPALDLLRDTVVSSQEGVLKPDPEIYRRAIARFGVDPAATAFLDDKPANAEAACALGMHGIRFEDAAQARAALRALGAAV</sequence>
<evidence type="ECO:0000313" key="1">
    <source>
        <dbReference type="EMBL" id="MBW3083005.1"/>
    </source>
</evidence>
<evidence type="ECO:0000313" key="2">
    <source>
        <dbReference type="Proteomes" id="UP000812844"/>
    </source>
</evidence>
<accession>A0ABS6W915</accession>
<comment type="caution">
    <text evidence="1">The sequence shown here is derived from an EMBL/GenBank/DDBJ whole genome shotgun (WGS) entry which is preliminary data.</text>
</comment>
<gene>
    <name evidence="1" type="ORF">KIH73_06415</name>
</gene>
<dbReference type="NCBIfam" id="TIGR01509">
    <property type="entry name" value="HAD-SF-IA-v3"/>
    <property type="match status" value="1"/>
</dbReference>
<dbReference type="PANTHER" id="PTHR43611:SF3">
    <property type="entry name" value="FLAVIN MONONUCLEOTIDE HYDROLASE 1, CHLOROPLATIC"/>
    <property type="match status" value="1"/>
</dbReference>
<reference evidence="1 2" key="1">
    <citation type="submission" date="2021-05" db="EMBL/GenBank/DDBJ databases">
        <title>Phylogenetic classification of ten novel species belonging to the genus Bifidobacterium comprising B. colchicus sp. nov., B. abeli sp. nov., B. bicoloris sp. nov., B. guerezis sp. nov., B. rosaliae sp. nov., B. santillanensis sp. nov., B. argentati sp. nov., B. amazzoni sp. nov., B. pluviali sp. nov., and B. pinnaculum sp. nov.</title>
        <authorList>
            <person name="Lugli G.A."/>
            <person name="Ruiz Garcia L."/>
            <person name="Margolles A."/>
            <person name="Ventura M."/>
        </authorList>
    </citation>
    <scope>NUCLEOTIDE SEQUENCE [LARGE SCALE GENOMIC DNA]</scope>
    <source>
        <strain evidence="1 2">6T3</strain>
    </source>
</reference>
<dbReference type="Proteomes" id="UP000812844">
    <property type="component" value="Unassembled WGS sequence"/>
</dbReference>
<keyword evidence="2" id="KW-1185">Reference proteome</keyword>
<dbReference type="EMBL" id="JAHBBD010000013">
    <property type="protein sequence ID" value="MBW3083005.1"/>
    <property type="molecule type" value="Genomic_DNA"/>
</dbReference>
<dbReference type="RefSeq" id="WP_219081718.1">
    <property type="nucleotide sequence ID" value="NZ_JAHBBD010000013.1"/>
</dbReference>
<dbReference type="CDD" id="cd02603">
    <property type="entry name" value="HAD_sEH-N_like"/>
    <property type="match status" value="1"/>
</dbReference>
<protein>
    <submittedName>
        <fullName evidence="1">HAD family phosphatase</fullName>
    </submittedName>
</protein>
<organism evidence="1 2">
    <name type="scientific">Bifidobacterium phasiani</name>
    <dbReference type="NCBI Taxonomy" id="2834431"/>
    <lineage>
        <taxon>Bacteria</taxon>
        <taxon>Bacillati</taxon>
        <taxon>Actinomycetota</taxon>
        <taxon>Actinomycetes</taxon>
        <taxon>Bifidobacteriales</taxon>
        <taxon>Bifidobacteriaceae</taxon>
        <taxon>Bifidobacterium</taxon>
    </lineage>
</organism>
<dbReference type="InterPro" id="IPR006439">
    <property type="entry name" value="HAD-SF_hydro_IA"/>
</dbReference>
<dbReference type="Pfam" id="PF00702">
    <property type="entry name" value="Hydrolase"/>
    <property type="match status" value="1"/>
</dbReference>